<feature type="compositionally biased region" description="Pro residues" evidence="1">
    <location>
        <begin position="1"/>
        <end position="31"/>
    </location>
</feature>
<dbReference type="AlphaFoldDB" id="A0AAE0FJQ0"/>
<feature type="region of interest" description="Disordered" evidence="1">
    <location>
        <begin position="1"/>
        <end position="67"/>
    </location>
</feature>
<sequence length="172" mass="18668">MPPPPQPRSPEPPQSPPPPCLNAFPPLPPPFRDISAEYSAYSICNPPPQPPEVPPPPAPEPPILYPPPPPFPEAPCSPCGSTQKVQVIVDAPPEEDGYNTEDGKKDEPIDYFNRSPPPPPIPPEPPMMPPPAPRPPPIYFCFCNDVIQVSVQVQIHNFSEAAFTKAAIEAIQ</sequence>
<dbReference type="EMBL" id="LGRX02017291">
    <property type="protein sequence ID" value="KAK3260954.1"/>
    <property type="molecule type" value="Genomic_DNA"/>
</dbReference>
<feature type="region of interest" description="Disordered" evidence="1">
    <location>
        <begin position="93"/>
        <end position="130"/>
    </location>
</feature>
<feature type="compositionally biased region" description="Pro residues" evidence="1">
    <location>
        <begin position="115"/>
        <end position="130"/>
    </location>
</feature>
<name>A0AAE0FJQ0_9CHLO</name>
<reference evidence="2 3" key="1">
    <citation type="journal article" date="2015" name="Genome Biol. Evol.">
        <title>Comparative Genomics of a Bacterivorous Green Alga Reveals Evolutionary Causalities and Consequences of Phago-Mixotrophic Mode of Nutrition.</title>
        <authorList>
            <person name="Burns J.A."/>
            <person name="Paasch A."/>
            <person name="Narechania A."/>
            <person name="Kim E."/>
        </authorList>
    </citation>
    <scope>NUCLEOTIDE SEQUENCE [LARGE SCALE GENOMIC DNA]</scope>
    <source>
        <strain evidence="2 3">PLY_AMNH</strain>
    </source>
</reference>
<gene>
    <name evidence="2" type="ORF">CYMTET_30114</name>
</gene>
<evidence type="ECO:0000313" key="3">
    <source>
        <dbReference type="Proteomes" id="UP001190700"/>
    </source>
</evidence>
<evidence type="ECO:0000313" key="2">
    <source>
        <dbReference type="EMBL" id="KAK3260954.1"/>
    </source>
</evidence>
<keyword evidence="3" id="KW-1185">Reference proteome</keyword>
<dbReference type="Proteomes" id="UP001190700">
    <property type="component" value="Unassembled WGS sequence"/>
</dbReference>
<accession>A0AAE0FJQ0</accession>
<feature type="compositionally biased region" description="Pro residues" evidence="1">
    <location>
        <begin position="45"/>
        <end position="67"/>
    </location>
</feature>
<evidence type="ECO:0000256" key="1">
    <source>
        <dbReference type="SAM" id="MobiDB-lite"/>
    </source>
</evidence>
<feature type="non-terminal residue" evidence="2">
    <location>
        <position position="172"/>
    </location>
</feature>
<organism evidence="2 3">
    <name type="scientific">Cymbomonas tetramitiformis</name>
    <dbReference type="NCBI Taxonomy" id="36881"/>
    <lineage>
        <taxon>Eukaryota</taxon>
        <taxon>Viridiplantae</taxon>
        <taxon>Chlorophyta</taxon>
        <taxon>Pyramimonadophyceae</taxon>
        <taxon>Pyramimonadales</taxon>
        <taxon>Pyramimonadaceae</taxon>
        <taxon>Cymbomonas</taxon>
    </lineage>
</organism>
<comment type="caution">
    <text evidence="2">The sequence shown here is derived from an EMBL/GenBank/DDBJ whole genome shotgun (WGS) entry which is preliminary data.</text>
</comment>
<protein>
    <submittedName>
        <fullName evidence="2">Uncharacterized protein</fullName>
    </submittedName>
</protein>
<proteinExistence type="predicted"/>